<evidence type="ECO:0000256" key="12">
    <source>
        <dbReference type="ARBA" id="ARBA00034036"/>
    </source>
</evidence>
<feature type="region of interest" description="Disordered" evidence="17">
    <location>
        <begin position="1437"/>
        <end position="1494"/>
    </location>
</feature>
<keyword evidence="5 15" id="KW-0479">Metal-binding</keyword>
<accession>A0AAV2YN56</accession>
<feature type="binding site" evidence="14">
    <location>
        <position position="980"/>
    </location>
    <ligand>
        <name>ATP</name>
        <dbReference type="ChEBI" id="CHEBI:30616"/>
    </ligand>
</feature>
<keyword evidence="3" id="KW-0813">Transport</keyword>
<feature type="binding site" evidence="14">
    <location>
        <position position="596"/>
    </location>
    <ligand>
        <name>ATP</name>
        <dbReference type="ChEBI" id="CHEBI:30616"/>
    </ligand>
</feature>
<evidence type="ECO:0000256" key="10">
    <source>
        <dbReference type="ARBA" id="ARBA00022989"/>
    </source>
</evidence>
<dbReference type="InterPro" id="IPR008250">
    <property type="entry name" value="ATPase_P-typ_transduc_dom_A_sf"/>
</dbReference>
<keyword evidence="6 14" id="KW-0547">Nucleotide-binding</keyword>
<feature type="transmembrane region" description="Helical" evidence="16">
    <location>
        <begin position="1195"/>
        <end position="1216"/>
    </location>
</feature>
<dbReference type="InterPro" id="IPR036412">
    <property type="entry name" value="HAD-like_sf"/>
</dbReference>
<dbReference type="SUPFAM" id="SSF81665">
    <property type="entry name" value="Calcium ATPase, transmembrane domain M"/>
    <property type="match status" value="1"/>
</dbReference>
<dbReference type="Gene3D" id="3.40.50.1000">
    <property type="entry name" value="HAD superfamily/HAD-like"/>
    <property type="match status" value="1"/>
</dbReference>
<keyword evidence="4 16" id="KW-0812">Transmembrane</keyword>
<keyword evidence="9 16" id="KW-1278">Translocase</keyword>
<comment type="cofactor">
    <cofactor evidence="15">
        <name>Mg(2+)</name>
        <dbReference type="ChEBI" id="CHEBI:18420"/>
    </cofactor>
</comment>
<evidence type="ECO:0000313" key="20">
    <source>
        <dbReference type="EMBL" id="DAZ94109.1"/>
    </source>
</evidence>
<evidence type="ECO:0000256" key="8">
    <source>
        <dbReference type="ARBA" id="ARBA00022842"/>
    </source>
</evidence>
<feature type="binding site" evidence="14">
    <location>
        <position position="785"/>
    </location>
    <ligand>
        <name>ATP</name>
        <dbReference type="ChEBI" id="CHEBI:30616"/>
    </ligand>
</feature>
<sequence length="1494" mass="166002">MTPTRRSGTSNDDTRVIKIDRPRVARMAAEERQRMADATRNGVDMPRRRNSNRTTLETDDAFASNVVVSAKYSVWNFVPRVLAAQMQKPSNVYFLFIAVLQSIKDVSNTNGVPTILLPLTIVFICSAIKEALEDRERHRADDITNSRPVLALNASGVWETRQWGDIQVGDIVKVLSDQTVPADLFMLSVEEKHEDEEENALLAQLTATSSEEKKAGGLAYIETKSLDGETNLKIRTAVPLIDALCRSTSDLGGLRGRIECEAPNNRISSFEGNCSVYVVTEAAQRLGLTNAPTSEQQRLQITTRADGSVSVCVPMTAKQMLLRSCVLRNTRSITGLVIFTGHETKVFCSNTESVVKTSSVEQRLNALIIGVVLIQQLVCFIGALLGALWMITKGNTYWYLDSGHVSGEVASFPFHELMKLHLRYFIIMQNFVPISLNVSLEFVKYWQAYFMEQDLEMYDEASDTPAMVRSSGLNEDLGRVHHIFTDKTGTLTMNLMLFRFCMIGGTHYGGEIREDEIEASETSKTGGSDAAQDPLRFVEFDPTSLFADLAENGRQAELIRTFLRHLALCHTLIPAKSFSEMCAAPIPEYSASSPDEQALVAAAAYCNVRFVHRTPSHMVILEPGCPNPVVYKILNVLEFDSDRKRMSIIIESPSGEVELLCKGADNVILERLAPSEHQQCSIDEVFAQLSKYAKCGMRTLCIAHKNIDRSDYTEWNQRYTNAHGSMEELVKKRQGLANAIDPLMNEVEQDLLLLGVTAVQDKLQAGVPKTLQLLQQTNMKVWTLTGDKMETAVNIGYACSMLSNDMSVKQLCSEDYVSTSKALQEILSKLGEPLVVSDSPGTPTNKLRTRGSRSRSGPLQQVKAYVQGLFGKTPKRKRKQRTRRKKERLEMVGSASRSPGDRQGLYASVPSLYEDEFADTEHEEEEDSSLLGGAQLTSRRNRKPIALVLDGATLECAMRPRLKSLFYRVTKQCQSVICCRVSPKQKADIVEFIRQQEPQSITLAIGDGANDVGMIQAAHIGVGISGQEGTQAVNASDYAISQFRFLQRLLFVHGRWAYRRVTKLMSYMLYKNVTYVLTTFWFGCFCGFSGQPLIIDIAAQSFNVIYTSLPLVLFAVFDQDVSSVSASKFPFLYSLGQDNVLLSRHVFWPWIINGVWHSVIIFFVSAWGFEGDLSITGEPVSHPSTLTTDGKNDGLVTLGFVVFTNLVIVVNLKLCLETFMLTWQFLVTVGVSVALWFVVGNIISATNSRIVQAVGEMKYIEHVPSYWLLCLLVVTLSLLRDLLWKIVRRLNFPSTYHILQEREMLSLANSPRSILREEGVSVWPPKPQQAPVIDYSRMLRQLPSFKSEQDSFMQSSPLAESLIEASHIRSRASFHATGSTGSGLWGDDSVQEYPSPEYPAGEEVGSIPIELAPSTVASVESLRHQYHGYAFSEDENVDSDVEAASSMSPTLVGRTKKHLSFSGTASSPPPKPSVAGGNRSLKKMLKSVRGPKNA</sequence>
<feature type="domain" description="P-type ATPase C-terminal" evidence="19">
    <location>
        <begin position="1033"/>
        <end position="1293"/>
    </location>
</feature>
<feature type="binding site" evidence="14">
    <location>
        <position position="698"/>
    </location>
    <ligand>
        <name>ATP</name>
        <dbReference type="ChEBI" id="CHEBI:30616"/>
    </ligand>
</feature>
<feature type="binding site" evidence="15">
    <location>
        <position position="1007"/>
    </location>
    <ligand>
        <name>Mg(2+)</name>
        <dbReference type="ChEBI" id="CHEBI:18420"/>
    </ligand>
</feature>
<dbReference type="GO" id="GO:0012505">
    <property type="term" value="C:endomembrane system"/>
    <property type="evidence" value="ECO:0007669"/>
    <property type="project" value="UniProtKB-SubCell"/>
</dbReference>
<dbReference type="Proteomes" id="UP001146120">
    <property type="component" value="Unassembled WGS sequence"/>
</dbReference>
<evidence type="ECO:0000259" key="19">
    <source>
        <dbReference type="Pfam" id="PF16212"/>
    </source>
</evidence>
<feature type="active site" description="4-aspartylphosphate intermediate" evidence="13">
    <location>
        <position position="486"/>
    </location>
</feature>
<dbReference type="GO" id="GO:0000287">
    <property type="term" value="F:magnesium ion binding"/>
    <property type="evidence" value="ECO:0007669"/>
    <property type="project" value="UniProtKB-UniRule"/>
</dbReference>
<reference evidence="20" key="2">
    <citation type="journal article" date="2023" name="Microbiol Resour">
        <title>Decontamination and Annotation of the Draft Genome Sequence of the Oomycete Lagenidium giganteum ARSEF 373.</title>
        <authorList>
            <person name="Morgan W.R."/>
            <person name="Tartar A."/>
        </authorList>
    </citation>
    <scope>NUCLEOTIDE SEQUENCE</scope>
    <source>
        <strain evidence="20">ARSEF 373</strain>
    </source>
</reference>
<evidence type="ECO:0000256" key="1">
    <source>
        <dbReference type="ARBA" id="ARBA00004127"/>
    </source>
</evidence>
<keyword evidence="11 16" id="KW-0472">Membrane</keyword>
<feature type="transmembrane region" description="Helical" evidence="16">
    <location>
        <begin position="1265"/>
        <end position="1283"/>
    </location>
</feature>
<feature type="binding site" evidence="14">
    <location>
        <position position="986"/>
    </location>
    <ligand>
        <name>ATP</name>
        <dbReference type="ChEBI" id="CHEBI:30616"/>
    </ligand>
</feature>
<dbReference type="InterPro" id="IPR032630">
    <property type="entry name" value="P_typ_ATPase_c"/>
</dbReference>
<evidence type="ECO:0000256" key="13">
    <source>
        <dbReference type="PIRSR" id="PIRSR606539-1"/>
    </source>
</evidence>
<feature type="binding site" evidence="14">
    <location>
        <position position="787"/>
    </location>
    <ligand>
        <name>ATP</name>
        <dbReference type="ChEBI" id="CHEBI:30616"/>
    </ligand>
</feature>
<evidence type="ECO:0000259" key="18">
    <source>
        <dbReference type="Pfam" id="PF16209"/>
    </source>
</evidence>
<dbReference type="GO" id="GO:0140326">
    <property type="term" value="F:ATPase-coupled intramembrane lipid transporter activity"/>
    <property type="evidence" value="ECO:0007669"/>
    <property type="project" value="UniProtKB-EC"/>
</dbReference>
<evidence type="ECO:0000256" key="11">
    <source>
        <dbReference type="ARBA" id="ARBA00023136"/>
    </source>
</evidence>
<feature type="region of interest" description="Disordered" evidence="17">
    <location>
        <begin position="834"/>
        <end position="905"/>
    </location>
</feature>
<dbReference type="InterPro" id="IPR006539">
    <property type="entry name" value="P-type_ATPase_IV"/>
</dbReference>
<dbReference type="Gene3D" id="3.40.1110.10">
    <property type="entry name" value="Calcium-transporting ATPase, cytoplasmic domain N"/>
    <property type="match status" value="1"/>
</dbReference>
<evidence type="ECO:0000256" key="15">
    <source>
        <dbReference type="PIRSR" id="PIRSR606539-3"/>
    </source>
</evidence>
<dbReference type="PANTHER" id="PTHR24092">
    <property type="entry name" value="PROBABLE PHOSPHOLIPID-TRANSPORTING ATPASE"/>
    <property type="match status" value="1"/>
</dbReference>
<feature type="transmembrane region" description="Helical" evidence="16">
    <location>
        <begin position="366"/>
        <end position="391"/>
    </location>
</feature>
<feature type="binding site" evidence="14">
    <location>
        <position position="662"/>
    </location>
    <ligand>
        <name>ATP</name>
        <dbReference type="ChEBI" id="CHEBI:30616"/>
    </ligand>
</feature>
<dbReference type="EMBL" id="DAKRPA010000268">
    <property type="protein sequence ID" value="DAZ94109.1"/>
    <property type="molecule type" value="Genomic_DNA"/>
</dbReference>
<dbReference type="GO" id="GO:0005886">
    <property type="term" value="C:plasma membrane"/>
    <property type="evidence" value="ECO:0007669"/>
    <property type="project" value="TreeGrafter"/>
</dbReference>
<feature type="binding site" evidence="15">
    <location>
        <position position="486"/>
    </location>
    <ligand>
        <name>Mg(2+)</name>
        <dbReference type="ChEBI" id="CHEBI:18420"/>
    </ligand>
</feature>
<dbReference type="GO" id="GO:0045332">
    <property type="term" value="P:phospholipid translocation"/>
    <property type="evidence" value="ECO:0007669"/>
    <property type="project" value="TreeGrafter"/>
</dbReference>
<dbReference type="PANTHER" id="PTHR24092:SF180">
    <property type="entry name" value="PHOSPHOLIPID-TRANSPORTING ATPASE DNF1-RELATED"/>
    <property type="match status" value="1"/>
</dbReference>
<comment type="catalytic activity">
    <reaction evidence="12 16">
        <text>ATP + H2O + phospholipidSide 1 = ADP + phosphate + phospholipidSide 2.</text>
        <dbReference type="EC" id="7.6.2.1"/>
    </reaction>
</comment>
<evidence type="ECO:0000256" key="14">
    <source>
        <dbReference type="PIRSR" id="PIRSR606539-2"/>
    </source>
</evidence>
<feature type="binding site" evidence="15">
    <location>
        <position position="1011"/>
    </location>
    <ligand>
        <name>Mg(2+)</name>
        <dbReference type="ChEBI" id="CHEBI:18420"/>
    </ligand>
</feature>
<feature type="binding site" evidence="14">
    <location>
        <position position="639"/>
    </location>
    <ligand>
        <name>ATP</name>
        <dbReference type="ChEBI" id="CHEBI:30616"/>
    </ligand>
</feature>
<reference evidence="20" key="1">
    <citation type="submission" date="2022-11" db="EMBL/GenBank/DDBJ databases">
        <authorList>
            <person name="Morgan W.R."/>
            <person name="Tartar A."/>
        </authorList>
    </citation>
    <scope>NUCLEOTIDE SEQUENCE</scope>
    <source>
        <strain evidence="20">ARSEF 373</strain>
    </source>
</reference>
<evidence type="ECO:0000256" key="3">
    <source>
        <dbReference type="ARBA" id="ARBA00022448"/>
    </source>
</evidence>
<dbReference type="InterPro" id="IPR023299">
    <property type="entry name" value="ATPase_P-typ_cyto_dom_N"/>
</dbReference>
<feature type="transmembrane region" description="Helical" evidence="16">
    <location>
        <begin position="1069"/>
        <end position="1091"/>
    </location>
</feature>
<dbReference type="InterPro" id="IPR001757">
    <property type="entry name" value="P_typ_ATPase"/>
</dbReference>
<dbReference type="Pfam" id="PF13246">
    <property type="entry name" value="Cation_ATPase"/>
    <property type="match status" value="1"/>
</dbReference>
<proteinExistence type="inferred from homology"/>
<evidence type="ECO:0000256" key="16">
    <source>
        <dbReference type="RuleBase" id="RU362033"/>
    </source>
</evidence>
<dbReference type="SUPFAM" id="SSF81653">
    <property type="entry name" value="Calcium ATPase, transduction domain A"/>
    <property type="match status" value="1"/>
</dbReference>
<feature type="binding site" evidence="14">
    <location>
        <position position="786"/>
    </location>
    <ligand>
        <name>ATP</name>
        <dbReference type="ChEBI" id="CHEBI:30616"/>
    </ligand>
</feature>
<keyword evidence="8 15" id="KW-0460">Magnesium</keyword>
<keyword evidence="10 16" id="KW-1133">Transmembrane helix</keyword>
<protein>
    <recommendedName>
        <fullName evidence="16">Phospholipid-transporting ATPase</fullName>
        <ecNumber evidence="16">7.6.2.1</ecNumber>
    </recommendedName>
</protein>
<feature type="compositionally biased region" description="Basic residues" evidence="17">
    <location>
        <begin position="873"/>
        <end position="886"/>
    </location>
</feature>
<evidence type="ECO:0000256" key="9">
    <source>
        <dbReference type="ARBA" id="ARBA00022967"/>
    </source>
</evidence>
<evidence type="ECO:0000256" key="6">
    <source>
        <dbReference type="ARBA" id="ARBA00022741"/>
    </source>
</evidence>
<dbReference type="InterPro" id="IPR018303">
    <property type="entry name" value="ATPase_P-typ_P_site"/>
</dbReference>
<comment type="subcellular location">
    <subcellularLocation>
        <location evidence="1">Endomembrane system</location>
        <topology evidence="1">Multi-pass membrane protein</topology>
    </subcellularLocation>
    <subcellularLocation>
        <location evidence="16">Membrane</location>
        <topology evidence="16">Multi-pass membrane protein</topology>
    </subcellularLocation>
</comment>
<feature type="binding site" evidence="14">
    <location>
        <position position="488"/>
    </location>
    <ligand>
        <name>ATP</name>
        <dbReference type="ChEBI" id="CHEBI:30616"/>
    </ligand>
</feature>
<dbReference type="EC" id="7.6.2.1" evidence="16"/>
<dbReference type="PROSITE" id="PS00154">
    <property type="entry name" value="ATPASE_E1_E2"/>
    <property type="match status" value="1"/>
</dbReference>
<keyword evidence="7 14" id="KW-0067">ATP-binding</keyword>
<feature type="binding site" evidence="14">
    <location>
        <position position="1011"/>
    </location>
    <ligand>
        <name>ATP</name>
        <dbReference type="ChEBI" id="CHEBI:30616"/>
    </ligand>
</feature>
<evidence type="ECO:0000256" key="5">
    <source>
        <dbReference type="ARBA" id="ARBA00022723"/>
    </source>
</evidence>
<evidence type="ECO:0000256" key="7">
    <source>
        <dbReference type="ARBA" id="ARBA00022840"/>
    </source>
</evidence>
<dbReference type="SUPFAM" id="SSF56784">
    <property type="entry name" value="HAD-like"/>
    <property type="match status" value="1"/>
</dbReference>
<keyword evidence="21" id="KW-1185">Reference proteome</keyword>
<comment type="caution">
    <text evidence="20">The sequence shown here is derived from an EMBL/GenBank/DDBJ whole genome shotgun (WGS) entry which is preliminary data.</text>
</comment>
<name>A0AAV2YN56_9STRA</name>
<feature type="transmembrane region" description="Helical" evidence="16">
    <location>
        <begin position="1147"/>
        <end position="1169"/>
    </location>
</feature>
<dbReference type="InterPro" id="IPR023298">
    <property type="entry name" value="ATPase_P-typ_TM_dom_sf"/>
</dbReference>
<feature type="binding site" evidence="14">
    <location>
        <position position="487"/>
    </location>
    <ligand>
        <name>ATP</name>
        <dbReference type="ChEBI" id="CHEBI:30616"/>
    </ligand>
</feature>
<evidence type="ECO:0000256" key="2">
    <source>
        <dbReference type="ARBA" id="ARBA00008109"/>
    </source>
</evidence>
<dbReference type="InterPro" id="IPR032631">
    <property type="entry name" value="P-type_ATPase_N"/>
</dbReference>
<dbReference type="Gene3D" id="2.70.150.10">
    <property type="entry name" value="Calcium-transporting ATPase, cytoplasmic transduction domain A"/>
    <property type="match status" value="1"/>
</dbReference>
<organism evidence="20 21">
    <name type="scientific">Lagenidium giganteum</name>
    <dbReference type="NCBI Taxonomy" id="4803"/>
    <lineage>
        <taxon>Eukaryota</taxon>
        <taxon>Sar</taxon>
        <taxon>Stramenopiles</taxon>
        <taxon>Oomycota</taxon>
        <taxon>Peronosporomycetes</taxon>
        <taxon>Pythiales</taxon>
        <taxon>Pythiaceae</taxon>
    </lineage>
</organism>
<dbReference type="GO" id="GO:0005524">
    <property type="term" value="F:ATP binding"/>
    <property type="evidence" value="ECO:0007669"/>
    <property type="project" value="UniProtKB-UniRule"/>
</dbReference>
<feature type="binding site" evidence="15">
    <location>
        <position position="488"/>
    </location>
    <ligand>
        <name>Mg(2+)</name>
        <dbReference type="ChEBI" id="CHEBI:18420"/>
    </ligand>
</feature>
<feature type="domain" description="P-type ATPase N-terminal" evidence="18">
    <location>
        <begin position="57"/>
        <end position="115"/>
    </location>
</feature>
<feature type="transmembrane region" description="Helical" evidence="16">
    <location>
        <begin position="1223"/>
        <end position="1245"/>
    </location>
</feature>
<dbReference type="SUPFAM" id="SSF81660">
    <property type="entry name" value="Metal cation-transporting ATPase, ATP-binding domain N"/>
    <property type="match status" value="1"/>
</dbReference>
<dbReference type="NCBIfam" id="TIGR01494">
    <property type="entry name" value="ATPase_P-type"/>
    <property type="match status" value="1"/>
</dbReference>
<dbReference type="Pfam" id="PF16212">
    <property type="entry name" value="PhoLip_ATPase_C"/>
    <property type="match status" value="1"/>
</dbReference>
<evidence type="ECO:0000256" key="4">
    <source>
        <dbReference type="ARBA" id="ARBA00022692"/>
    </source>
</evidence>
<gene>
    <name evidence="20" type="ORF">N0F65_008973</name>
</gene>
<comment type="similarity">
    <text evidence="2 16">Belongs to the cation transport ATPase (P-type) (TC 3.A.3) family. Type IV subfamily.</text>
</comment>
<dbReference type="InterPro" id="IPR023214">
    <property type="entry name" value="HAD_sf"/>
</dbReference>
<dbReference type="GO" id="GO:0016887">
    <property type="term" value="F:ATP hydrolysis activity"/>
    <property type="evidence" value="ECO:0007669"/>
    <property type="project" value="InterPro"/>
</dbReference>
<feature type="binding site" evidence="14">
    <location>
        <position position="486"/>
    </location>
    <ligand>
        <name>ATP</name>
        <dbReference type="ChEBI" id="CHEBI:30616"/>
    </ligand>
</feature>
<dbReference type="NCBIfam" id="TIGR01652">
    <property type="entry name" value="ATPase-Plipid"/>
    <property type="match status" value="1"/>
</dbReference>
<evidence type="ECO:0000313" key="21">
    <source>
        <dbReference type="Proteomes" id="UP001146120"/>
    </source>
</evidence>
<dbReference type="Pfam" id="PF16209">
    <property type="entry name" value="PhoLip_ATPase_N"/>
    <property type="match status" value="1"/>
</dbReference>
<feature type="binding site" evidence="14">
    <location>
        <position position="1010"/>
    </location>
    <ligand>
        <name>ATP</name>
        <dbReference type="ChEBI" id="CHEBI:30616"/>
    </ligand>
</feature>
<evidence type="ECO:0000256" key="17">
    <source>
        <dbReference type="SAM" id="MobiDB-lite"/>
    </source>
</evidence>